<sequence length="1043" mass="115714">MTGTQSMSFSDPTLRLAYGFAKNSLENQTPQSARRRVKQRRFEFFLIAYPHESLAEAKCSISDIEEPYRDLTHPEQDLGMLQQCVQAYVLSSSTSIASLTSSCFARSSEAAKSAFAEPVSPATGAGLGLAASSTPSTPPSTSTCWFRQNPGVEHGQGVPTSSVGTSAQASGIAPVSWTSRRRMEMDRYLRGSLCGDGEGDGGHSFKRDNSRRVATMELDRALFRRCGLPPLSSPTPAADTLPTTVIRLPFVQILQRLKLLSDPAAPSRTSTLWDRSNVSIRGCLGNEHGVIVCARPANADLHRVIREISAFGDTQSGFGYRSNLLSLPLSLSASSGHLVRRWSAAWSQAAPGFMLRFKWVLSLPQRVRCPRGSCSALTKRDANEPLCSKVVPSTSTHLLSERADGIRCQTPVSIPRQCTTFQSSRMPPYANIRRSESRRTATTEQVLLQASTLTPQHLQRFAVTYPYQVFDFRPLQKAIPFLREGPPPLTAIQTSDADAAPDATVYAMAGLVVVHNVARTSLHEPRATHQFIEIVREHWASILSWLPQLVDYSIQGLTGFNSTLHLCSVGQFLVLFSQPEFLTLMNDSFTALSVELALRLWDDSFHDGKYVDISNIGNPTISWVFTTCLQRPSSSPLVTDALHRGNHAQAFFKSLNRRFMVLAERTTLRDINIDNVMEIFDSYTALIQVMVEKCGGMWGYVLQERSLIAYGKCLLDLVWVGTEMISPRKTLVAVWALTRLYDILFRMQPLGGRFIGKLVHLARGDAVTLVHTCLTKFPTDSSLTTAARPILEYMTLYLPYSPFCRAVYRSIGKLIQHGPPIAGSVHTWHNFQTSLLRSTMTATKGKLTFQPCCDNFGLRHDNTSKSNEKRQTCSACRSVFYCSALCQREDWLIHHRSECSGLQTLRQDRIGHGGWIPYGSKGNLAALLLQVYTEMAHVKVVDASAFPNLTPQDIVTTLDLRVSGDPLVSMKTKDRWAPQLPMLRPPCLHPRVATIFADRSSTVRIVEGIFPHHNESIHIIARISPNPDSHGNFRFVQGVGLIR</sequence>
<evidence type="ECO:0000313" key="7">
    <source>
        <dbReference type="Proteomes" id="UP000298030"/>
    </source>
</evidence>
<feature type="domain" description="MYND-type" evidence="5">
    <location>
        <begin position="853"/>
        <end position="899"/>
    </location>
</feature>
<dbReference type="EMBL" id="QPFP01000088">
    <property type="protein sequence ID" value="TEB22608.1"/>
    <property type="molecule type" value="Genomic_DNA"/>
</dbReference>
<dbReference type="SUPFAM" id="SSF144232">
    <property type="entry name" value="HIT/MYND zinc finger-like"/>
    <property type="match status" value="1"/>
</dbReference>
<dbReference type="AlphaFoldDB" id="A0A4Y7SLT8"/>
<gene>
    <name evidence="6" type="ORF">FA13DRAFT_1715918</name>
</gene>
<dbReference type="GO" id="GO:0008270">
    <property type="term" value="F:zinc ion binding"/>
    <property type="evidence" value="ECO:0007669"/>
    <property type="project" value="UniProtKB-KW"/>
</dbReference>
<keyword evidence="1" id="KW-0479">Metal-binding</keyword>
<keyword evidence="7" id="KW-1185">Reference proteome</keyword>
<dbReference type="Gene3D" id="6.10.140.2220">
    <property type="match status" value="1"/>
</dbReference>
<accession>A0A4Y7SLT8</accession>
<evidence type="ECO:0000256" key="1">
    <source>
        <dbReference type="ARBA" id="ARBA00022723"/>
    </source>
</evidence>
<dbReference type="InterPro" id="IPR002893">
    <property type="entry name" value="Znf_MYND"/>
</dbReference>
<protein>
    <recommendedName>
        <fullName evidence="5">MYND-type domain-containing protein</fullName>
    </recommendedName>
</protein>
<name>A0A4Y7SLT8_COPMI</name>
<reference evidence="6 7" key="1">
    <citation type="journal article" date="2019" name="Nat. Ecol. Evol.">
        <title>Megaphylogeny resolves global patterns of mushroom evolution.</title>
        <authorList>
            <person name="Varga T."/>
            <person name="Krizsan K."/>
            <person name="Foldi C."/>
            <person name="Dima B."/>
            <person name="Sanchez-Garcia M."/>
            <person name="Sanchez-Ramirez S."/>
            <person name="Szollosi G.J."/>
            <person name="Szarkandi J.G."/>
            <person name="Papp V."/>
            <person name="Albert L."/>
            <person name="Andreopoulos W."/>
            <person name="Angelini C."/>
            <person name="Antonin V."/>
            <person name="Barry K.W."/>
            <person name="Bougher N.L."/>
            <person name="Buchanan P."/>
            <person name="Buyck B."/>
            <person name="Bense V."/>
            <person name="Catcheside P."/>
            <person name="Chovatia M."/>
            <person name="Cooper J."/>
            <person name="Damon W."/>
            <person name="Desjardin D."/>
            <person name="Finy P."/>
            <person name="Geml J."/>
            <person name="Haridas S."/>
            <person name="Hughes K."/>
            <person name="Justo A."/>
            <person name="Karasinski D."/>
            <person name="Kautmanova I."/>
            <person name="Kiss B."/>
            <person name="Kocsube S."/>
            <person name="Kotiranta H."/>
            <person name="LaButti K.M."/>
            <person name="Lechner B.E."/>
            <person name="Liimatainen K."/>
            <person name="Lipzen A."/>
            <person name="Lukacs Z."/>
            <person name="Mihaltcheva S."/>
            <person name="Morgado L.N."/>
            <person name="Niskanen T."/>
            <person name="Noordeloos M.E."/>
            <person name="Ohm R.A."/>
            <person name="Ortiz-Santana B."/>
            <person name="Ovrebo C."/>
            <person name="Racz N."/>
            <person name="Riley R."/>
            <person name="Savchenko A."/>
            <person name="Shiryaev A."/>
            <person name="Soop K."/>
            <person name="Spirin V."/>
            <person name="Szebenyi C."/>
            <person name="Tomsovsky M."/>
            <person name="Tulloss R.E."/>
            <person name="Uehling J."/>
            <person name="Grigoriev I.V."/>
            <person name="Vagvolgyi C."/>
            <person name="Papp T."/>
            <person name="Martin F.M."/>
            <person name="Miettinen O."/>
            <person name="Hibbett D.S."/>
            <person name="Nagy L.G."/>
        </authorList>
    </citation>
    <scope>NUCLEOTIDE SEQUENCE [LARGE SCALE GENOMIC DNA]</scope>
    <source>
        <strain evidence="6 7">FP101781</strain>
    </source>
</reference>
<evidence type="ECO:0000259" key="5">
    <source>
        <dbReference type="PROSITE" id="PS50865"/>
    </source>
</evidence>
<dbReference type="OrthoDB" id="2862222at2759"/>
<proteinExistence type="predicted"/>
<evidence type="ECO:0000256" key="3">
    <source>
        <dbReference type="ARBA" id="ARBA00022833"/>
    </source>
</evidence>
<dbReference type="PROSITE" id="PS50865">
    <property type="entry name" value="ZF_MYND_2"/>
    <property type="match status" value="1"/>
</dbReference>
<organism evidence="6 7">
    <name type="scientific">Coprinellus micaceus</name>
    <name type="common">Glistening ink-cap mushroom</name>
    <name type="synonym">Coprinus micaceus</name>
    <dbReference type="NCBI Taxonomy" id="71717"/>
    <lineage>
        <taxon>Eukaryota</taxon>
        <taxon>Fungi</taxon>
        <taxon>Dikarya</taxon>
        <taxon>Basidiomycota</taxon>
        <taxon>Agaricomycotina</taxon>
        <taxon>Agaricomycetes</taxon>
        <taxon>Agaricomycetidae</taxon>
        <taxon>Agaricales</taxon>
        <taxon>Agaricineae</taxon>
        <taxon>Psathyrellaceae</taxon>
        <taxon>Coprinellus</taxon>
    </lineage>
</organism>
<evidence type="ECO:0000313" key="6">
    <source>
        <dbReference type="EMBL" id="TEB22608.1"/>
    </source>
</evidence>
<evidence type="ECO:0000256" key="4">
    <source>
        <dbReference type="PROSITE-ProRule" id="PRU00134"/>
    </source>
</evidence>
<keyword evidence="3" id="KW-0862">Zinc</keyword>
<dbReference type="Proteomes" id="UP000298030">
    <property type="component" value="Unassembled WGS sequence"/>
</dbReference>
<comment type="caution">
    <text evidence="6">The sequence shown here is derived from an EMBL/GenBank/DDBJ whole genome shotgun (WGS) entry which is preliminary data.</text>
</comment>
<dbReference type="Pfam" id="PF01753">
    <property type="entry name" value="zf-MYND"/>
    <property type="match status" value="1"/>
</dbReference>
<keyword evidence="2 4" id="KW-0863">Zinc-finger</keyword>
<evidence type="ECO:0000256" key="2">
    <source>
        <dbReference type="ARBA" id="ARBA00022771"/>
    </source>
</evidence>